<reference evidence="2" key="2">
    <citation type="submission" date="2021-04" db="EMBL/GenBank/DDBJ databases">
        <authorList>
            <person name="Zhang T."/>
            <person name="Zhang Y."/>
            <person name="Lu D."/>
            <person name="Zuo D."/>
            <person name="Du Z."/>
        </authorList>
    </citation>
    <scope>NUCLEOTIDE SEQUENCE</scope>
    <source>
        <strain evidence="2">JR1</strain>
    </source>
</reference>
<keyword evidence="1" id="KW-0472">Membrane</keyword>
<dbReference type="Pfam" id="PF05137">
    <property type="entry name" value="PilN"/>
    <property type="match status" value="1"/>
</dbReference>
<feature type="transmembrane region" description="Helical" evidence="1">
    <location>
        <begin position="231"/>
        <end position="254"/>
    </location>
</feature>
<dbReference type="RefSeq" id="WP_212188846.1">
    <property type="nucleotide sequence ID" value="NZ_JAGTAR010000005.1"/>
</dbReference>
<reference evidence="2" key="1">
    <citation type="journal article" date="2018" name="Int. J. Syst. Evol. Microbiol.">
        <title>Carboxylicivirga sediminis sp. nov., isolated from coastal sediment.</title>
        <authorList>
            <person name="Wang F.Q."/>
            <person name="Ren L.H."/>
            <person name="Zou R.J."/>
            <person name="Sun Y.Z."/>
            <person name="Liu X.J."/>
            <person name="Jiang F."/>
            <person name="Liu L.J."/>
        </authorList>
    </citation>
    <scope>NUCLEOTIDE SEQUENCE</scope>
    <source>
        <strain evidence="2">JR1</strain>
    </source>
</reference>
<dbReference type="EMBL" id="JAGTAR010000005">
    <property type="protein sequence ID" value="MBR8534947.1"/>
    <property type="molecule type" value="Genomic_DNA"/>
</dbReference>
<dbReference type="AlphaFoldDB" id="A0A941F237"/>
<gene>
    <name evidence="2" type="ORF">KDU71_05190</name>
</gene>
<protein>
    <submittedName>
        <fullName evidence="2">Uncharacterized protein</fullName>
    </submittedName>
</protein>
<dbReference type="InterPro" id="IPR007813">
    <property type="entry name" value="PilN"/>
</dbReference>
<evidence type="ECO:0000313" key="3">
    <source>
        <dbReference type="Proteomes" id="UP000679220"/>
    </source>
</evidence>
<evidence type="ECO:0000313" key="2">
    <source>
        <dbReference type="EMBL" id="MBR8534947.1"/>
    </source>
</evidence>
<name>A0A941F237_9BACT</name>
<proteinExistence type="predicted"/>
<accession>A0A941F237</accession>
<dbReference type="Proteomes" id="UP000679220">
    <property type="component" value="Unassembled WGS sequence"/>
</dbReference>
<keyword evidence="1" id="KW-0812">Transmembrane</keyword>
<organism evidence="2 3">
    <name type="scientific">Carboxylicivirga sediminis</name>
    <dbReference type="NCBI Taxonomy" id="2006564"/>
    <lineage>
        <taxon>Bacteria</taxon>
        <taxon>Pseudomonadati</taxon>
        <taxon>Bacteroidota</taxon>
        <taxon>Bacteroidia</taxon>
        <taxon>Marinilabiliales</taxon>
        <taxon>Marinilabiliaceae</taxon>
        <taxon>Carboxylicivirga</taxon>
    </lineage>
</organism>
<comment type="caution">
    <text evidence="2">The sequence shown here is derived from an EMBL/GenBank/DDBJ whole genome shotgun (WGS) entry which is preliminary data.</text>
</comment>
<keyword evidence="1" id="KW-1133">Transmembrane helix</keyword>
<keyword evidence="3" id="KW-1185">Reference proteome</keyword>
<evidence type="ECO:0000256" key="1">
    <source>
        <dbReference type="SAM" id="Phobius"/>
    </source>
</evidence>
<sequence length="395" mass="44741">MNHLLQHKLLATCSRVAAVSVCLNNKESWSYNALVLENRKGDYKVVDRKSSIQSEKELERFLPDKAPVIINIQGWGVLIKKAQFDDNGELTGQLVPNIEDFELYPYRQGKTGFVAIIRTETLQEVYLNVQKYIKDIIEISVGPMCIAPLIASLSLEGKIIAGSYVLNIEHNEITTAKPLSDESISGYKFGDDVISGPHLPLLALCISFFEARLGSDAFSKALLEEYSYKRLMFYAGWSVLVALFIGLFVNYLFFDKYNKDYNQISGQYALNENILKQLKEAESDLAVKRELVLKGGLEGQTSFAWYCDRLVELMPANLTLTQIAMHPEVSKVQKSKEIQFEENTILIVGETTDALAIHKWLSQLKREDWVKEVDLVSYSQDEADVPAKFNLKLLF</sequence>